<comment type="caution">
    <text evidence="1">The sequence shown here is derived from an EMBL/GenBank/DDBJ whole genome shotgun (WGS) entry which is preliminary data.</text>
</comment>
<name>A0ABW5GBC0_9PSEU</name>
<evidence type="ECO:0008006" key="3">
    <source>
        <dbReference type="Google" id="ProtNLM"/>
    </source>
</evidence>
<dbReference type="Proteomes" id="UP001597419">
    <property type="component" value="Unassembled WGS sequence"/>
</dbReference>
<dbReference type="SUPFAM" id="SSF82171">
    <property type="entry name" value="DPP6 N-terminal domain-like"/>
    <property type="match status" value="1"/>
</dbReference>
<dbReference type="Gene3D" id="2.120.10.30">
    <property type="entry name" value="TolB, C-terminal domain"/>
    <property type="match status" value="1"/>
</dbReference>
<proteinExistence type="predicted"/>
<accession>A0ABW5GBC0</accession>
<dbReference type="InterPro" id="IPR011659">
    <property type="entry name" value="WD40"/>
</dbReference>
<gene>
    <name evidence="1" type="ORF">ACFSYJ_03810</name>
</gene>
<dbReference type="InterPro" id="IPR011042">
    <property type="entry name" value="6-blade_b-propeller_TolB-like"/>
</dbReference>
<protein>
    <recommendedName>
        <fullName evidence="3">WD40-like Beta Propeller Repeat</fullName>
    </recommendedName>
</protein>
<evidence type="ECO:0000313" key="1">
    <source>
        <dbReference type="EMBL" id="MFD2457707.1"/>
    </source>
</evidence>
<dbReference type="RefSeq" id="WP_345389264.1">
    <property type="nucleotide sequence ID" value="NZ_BAABHG010000003.1"/>
</dbReference>
<organism evidence="1 2">
    <name type="scientific">Amycolatopsis samaneae</name>
    <dbReference type="NCBI Taxonomy" id="664691"/>
    <lineage>
        <taxon>Bacteria</taxon>
        <taxon>Bacillati</taxon>
        <taxon>Actinomycetota</taxon>
        <taxon>Actinomycetes</taxon>
        <taxon>Pseudonocardiales</taxon>
        <taxon>Pseudonocardiaceae</taxon>
        <taxon>Amycolatopsis</taxon>
    </lineage>
</organism>
<dbReference type="EMBL" id="JBHUKU010000002">
    <property type="protein sequence ID" value="MFD2457707.1"/>
    <property type="molecule type" value="Genomic_DNA"/>
</dbReference>
<reference evidence="2" key="1">
    <citation type="journal article" date="2019" name="Int. J. Syst. Evol. Microbiol.">
        <title>The Global Catalogue of Microorganisms (GCM) 10K type strain sequencing project: providing services to taxonomists for standard genome sequencing and annotation.</title>
        <authorList>
            <consortium name="The Broad Institute Genomics Platform"/>
            <consortium name="The Broad Institute Genome Sequencing Center for Infectious Disease"/>
            <person name="Wu L."/>
            <person name="Ma J."/>
        </authorList>
    </citation>
    <scope>NUCLEOTIDE SEQUENCE [LARGE SCALE GENOMIC DNA]</scope>
    <source>
        <strain evidence="2">CGMCC 4.7643</strain>
    </source>
</reference>
<keyword evidence="2" id="KW-1185">Reference proteome</keyword>
<evidence type="ECO:0000313" key="2">
    <source>
        <dbReference type="Proteomes" id="UP001597419"/>
    </source>
</evidence>
<dbReference type="Pfam" id="PF07676">
    <property type="entry name" value="PD40"/>
    <property type="match status" value="1"/>
</dbReference>
<sequence length="328" mass="34792">MKKVLLAVVGVLALAGAAVVFVVNARAGDTGTNAVPVVTGQRLTLSPGRLLFRNTAAGPDSGKLASVPLATPDAPRQVGDLRCDRFAVAAGTGVCLAVHPDVLPAVSDVIVLDDKLGVKYKESLPGTPSRARVSPDGKFVYWTLFVTGDSYAAQGFSTRAGVYEVQPGTLVKTIEELPVFVDGARYRAADVNYWGITFAPDGNRFYTTLGSKGKTYLIEGDYQRFFGKSLRDNVECPSLSPDGKRIAFKKKISEGVWRLSVLDLATMRETPLAETRSVDDQALWQDSSTILYGLAKPEGGSDIWSVPADGSGAPRLLVPDGASPAVVS</sequence>